<dbReference type="RefSeq" id="XP_006696764.1">
    <property type="nucleotide sequence ID" value="XM_006696701.1"/>
</dbReference>
<dbReference type="OrthoDB" id="4842715at2759"/>
<dbReference type="KEGG" id="cthr:CTHT_0064600"/>
<dbReference type="EMBL" id="GL988047">
    <property type="protein sequence ID" value="EGS17146.1"/>
    <property type="molecule type" value="Genomic_DNA"/>
</dbReference>
<organism evidence="3">
    <name type="scientific">Chaetomium thermophilum (strain DSM 1495 / CBS 144.50 / IMI 039719)</name>
    <name type="common">Thermochaetoides thermophila</name>
    <dbReference type="NCBI Taxonomy" id="759272"/>
    <lineage>
        <taxon>Eukaryota</taxon>
        <taxon>Fungi</taxon>
        <taxon>Dikarya</taxon>
        <taxon>Ascomycota</taxon>
        <taxon>Pezizomycotina</taxon>
        <taxon>Sordariomycetes</taxon>
        <taxon>Sordariomycetidae</taxon>
        <taxon>Sordariales</taxon>
        <taxon>Chaetomiaceae</taxon>
        <taxon>Thermochaetoides</taxon>
    </lineage>
</organism>
<gene>
    <name evidence="2" type="ORF">CTHT_0064600</name>
</gene>
<reference evidence="2 3" key="1">
    <citation type="journal article" date="2011" name="Cell">
        <title>Insight into structure and assembly of the nuclear pore complex by utilizing the genome of a eukaryotic thermophile.</title>
        <authorList>
            <person name="Amlacher S."/>
            <person name="Sarges P."/>
            <person name="Flemming D."/>
            <person name="van Noort V."/>
            <person name="Kunze R."/>
            <person name="Devos D.P."/>
            <person name="Arumugam M."/>
            <person name="Bork P."/>
            <person name="Hurt E."/>
        </authorList>
    </citation>
    <scope>NUCLEOTIDE SEQUENCE [LARGE SCALE GENOMIC DNA]</scope>
    <source>
        <strain evidence="3">DSM 1495 / CBS 144.50 / IMI 039719</strain>
    </source>
</reference>
<sequence length="412" mass="45003">MRGSVVYRNLCKVRVIFCREQVASASSSADWGKILRWRSGPVDDWPTVIVVNGRAILDTEQVAAYLAAQAFRPAGAQVGPRPLWLGSRLTPSDEELKDAFWGPHLTPRVRTGSLWRSSGTSGTSCARLPGPSSGAASRTGLPRGLEASNGVTLDVDPAYPSVQPPVLREVLAAQGWPRWLCEAAADFCHARRFSIRWTQFNFRSDTGLPQGPRGLRSCSVLYANHNPFATRVLNSCTWTATPNCRGGVGDCLDCGSELTPVQHGGSGLPPLAGPNIFNTAIAPSLLYGMVQLDTGPTRAGVNSRLVPSRLTSARSSHQGRKCGAEGDITGVEDDSEPWLWWLAGLYPEYLPDRERERWRCRAECCRPTPLQARLARPPYRGWSRLHQAADGLGVQFQREPKRPGVSAWLSLP</sequence>
<name>G0SG07_CHATD</name>
<feature type="compositionally biased region" description="Polar residues" evidence="1">
    <location>
        <begin position="114"/>
        <end position="124"/>
    </location>
</feature>
<proteinExistence type="predicted"/>
<accession>G0SG07</accession>
<evidence type="ECO:0000313" key="3">
    <source>
        <dbReference type="Proteomes" id="UP000008066"/>
    </source>
</evidence>
<protein>
    <submittedName>
        <fullName evidence="2">Uncharacterized protein</fullName>
    </submittedName>
</protein>
<dbReference type="AlphaFoldDB" id="G0SG07"/>
<keyword evidence="3" id="KW-1185">Reference proteome</keyword>
<evidence type="ECO:0000313" key="2">
    <source>
        <dbReference type="EMBL" id="EGS17146.1"/>
    </source>
</evidence>
<evidence type="ECO:0000256" key="1">
    <source>
        <dbReference type="SAM" id="MobiDB-lite"/>
    </source>
</evidence>
<dbReference type="HOGENOM" id="CLU_667314_0_0_1"/>
<feature type="region of interest" description="Disordered" evidence="1">
    <location>
        <begin position="112"/>
        <end position="141"/>
    </location>
</feature>
<dbReference type="GeneID" id="18260498"/>
<dbReference type="Proteomes" id="UP000008066">
    <property type="component" value="Unassembled WGS sequence"/>
</dbReference>